<dbReference type="SUPFAM" id="SSF52540">
    <property type="entry name" value="P-loop containing nucleoside triphosphate hydrolases"/>
    <property type="match status" value="1"/>
</dbReference>
<dbReference type="EMBL" id="PZZP01000001">
    <property type="protein sequence ID" value="PTM58357.1"/>
    <property type="molecule type" value="Genomic_DNA"/>
</dbReference>
<reference evidence="2 3" key="1">
    <citation type="submission" date="2018-04" db="EMBL/GenBank/DDBJ databases">
        <title>Genomic Encyclopedia of Archaeal and Bacterial Type Strains, Phase II (KMG-II): from individual species to whole genera.</title>
        <authorList>
            <person name="Goeker M."/>
        </authorList>
    </citation>
    <scope>NUCLEOTIDE SEQUENCE [LARGE SCALE GENOMIC DNA]</scope>
    <source>
        <strain evidence="2 3">DSM 45169</strain>
    </source>
</reference>
<dbReference type="GO" id="GO:0005524">
    <property type="term" value="F:ATP binding"/>
    <property type="evidence" value="ECO:0007669"/>
    <property type="project" value="InterPro"/>
</dbReference>
<dbReference type="Proteomes" id="UP000241639">
    <property type="component" value="Unassembled WGS sequence"/>
</dbReference>
<dbReference type="AlphaFoldDB" id="A0A2T4Z912"/>
<organism evidence="2 3">
    <name type="scientific">Desmospora activa DSM 45169</name>
    <dbReference type="NCBI Taxonomy" id="1121389"/>
    <lineage>
        <taxon>Bacteria</taxon>
        <taxon>Bacillati</taxon>
        <taxon>Bacillota</taxon>
        <taxon>Bacilli</taxon>
        <taxon>Bacillales</taxon>
        <taxon>Thermoactinomycetaceae</taxon>
        <taxon>Desmospora</taxon>
    </lineage>
</organism>
<dbReference type="Pfam" id="PF01695">
    <property type="entry name" value="IstB_IS21"/>
    <property type="match status" value="1"/>
</dbReference>
<dbReference type="InterPro" id="IPR027417">
    <property type="entry name" value="P-loop_NTPase"/>
</dbReference>
<dbReference type="Gene3D" id="3.40.50.300">
    <property type="entry name" value="P-loop containing nucleotide triphosphate hydrolases"/>
    <property type="match status" value="1"/>
</dbReference>
<keyword evidence="3" id="KW-1185">Reference proteome</keyword>
<dbReference type="InterPro" id="IPR002611">
    <property type="entry name" value="IstB_ATP-bd"/>
</dbReference>
<dbReference type="GO" id="GO:0006260">
    <property type="term" value="P:DNA replication"/>
    <property type="evidence" value="ECO:0007669"/>
    <property type="project" value="TreeGrafter"/>
</dbReference>
<dbReference type="PANTHER" id="PTHR30050">
    <property type="entry name" value="CHROMOSOMAL REPLICATION INITIATOR PROTEIN DNAA"/>
    <property type="match status" value="1"/>
</dbReference>
<evidence type="ECO:0000259" key="1">
    <source>
        <dbReference type="Pfam" id="PF01695"/>
    </source>
</evidence>
<proteinExistence type="predicted"/>
<protein>
    <submittedName>
        <fullName evidence="2">DNA replication protein DnaC</fullName>
    </submittedName>
</protein>
<evidence type="ECO:0000313" key="3">
    <source>
        <dbReference type="Proteomes" id="UP000241639"/>
    </source>
</evidence>
<comment type="caution">
    <text evidence="2">The sequence shown here is derived from an EMBL/GenBank/DDBJ whole genome shotgun (WGS) entry which is preliminary data.</text>
</comment>
<name>A0A2T4Z912_9BACL</name>
<accession>A0A2T4Z912</accession>
<feature type="domain" description="IstB-like ATP-binding" evidence="1">
    <location>
        <begin position="143"/>
        <end position="253"/>
    </location>
</feature>
<dbReference type="PANTHER" id="PTHR30050:SF4">
    <property type="entry name" value="ATP-BINDING PROTEIN RV3427C IN INSERTION SEQUENCE-RELATED"/>
    <property type="match status" value="1"/>
</dbReference>
<gene>
    <name evidence="2" type="ORF">C8J48_0939</name>
</gene>
<sequence length="279" mass="32454">MQRMGTYMDEIERRIQLIRQHQTAHSPESSKPQFRCEKCKDSEWIWTGWEAARPCECQEKRKYERRLNYAMIPDDFKECNLEDYVQQTPMQKAMFDHVVSYLEEFDLIRDSKINSLGFIAKYGETRIKEMRVSKHDPKYNSFGLGKTHLKIGAAKWLIDKGHSVMIVKDVALMDDLMNARMMDDGGEEYNRILSRVLNAPVLVWDDLGKSNPTQAKERLYFHIFNERSQARRPIVYSSNEDMETLSDRIGGAAVSRLVGMSGKYLMATVGNDYRIKAVS</sequence>
<evidence type="ECO:0000313" key="2">
    <source>
        <dbReference type="EMBL" id="PTM58357.1"/>
    </source>
</evidence>